<proteinExistence type="predicted"/>
<protein>
    <submittedName>
        <fullName evidence="1">Uncharacterized protein</fullName>
    </submittedName>
</protein>
<name>A0A511UUF3_9GAMM</name>
<gene>
    <name evidence="1" type="ORF">HVA01_32270</name>
</gene>
<sequence length="75" mass="8475">MKKHYRTDKTGAVGYQEFPAIRKEEAVVKSSWQNMCSAVLNGLATHRVVGEAFVDHAHGLEHVTTIEYNWLAQFA</sequence>
<accession>A0A511UUF3</accession>
<comment type="caution">
    <text evidence="1">The sequence shown here is derived from an EMBL/GenBank/DDBJ whole genome shotgun (WGS) entry which is preliminary data.</text>
</comment>
<dbReference type="EMBL" id="BJXV01000025">
    <property type="protein sequence ID" value="GEN29581.1"/>
    <property type="molecule type" value="Genomic_DNA"/>
</dbReference>
<dbReference type="Proteomes" id="UP000321303">
    <property type="component" value="Unassembled WGS sequence"/>
</dbReference>
<reference evidence="1 2" key="1">
    <citation type="submission" date="2019-07" db="EMBL/GenBank/DDBJ databases">
        <title>Whole genome shotgun sequence of Halomonas variabilis NBRC 102410.</title>
        <authorList>
            <person name="Hosoyama A."/>
            <person name="Uohara A."/>
            <person name="Ohji S."/>
            <person name="Ichikawa N."/>
        </authorList>
    </citation>
    <scope>NUCLEOTIDE SEQUENCE [LARGE SCALE GENOMIC DNA]</scope>
    <source>
        <strain evidence="1 2">NBRC 102410</strain>
    </source>
</reference>
<dbReference type="AlphaFoldDB" id="A0A511UUF3"/>
<evidence type="ECO:0000313" key="2">
    <source>
        <dbReference type="Proteomes" id="UP000321303"/>
    </source>
</evidence>
<keyword evidence="2" id="KW-1185">Reference proteome</keyword>
<organism evidence="1 2">
    <name type="scientific">Halovibrio variabilis</name>
    <dbReference type="NCBI Taxonomy" id="31910"/>
    <lineage>
        <taxon>Bacteria</taxon>
        <taxon>Pseudomonadati</taxon>
        <taxon>Pseudomonadota</taxon>
        <taxon>Gammaproteobacteria</taxon>
        <taxon>Oceanospirillales</taxon>
        <taxon>Halomonadaceae</taxon>
        <taxon>Halovibrio</taxon>
    </lineage>
</organism>
<evidence type="ECO:0000313" key="1">
    <source>
        <dbReference type="EMBL" id="GEN29581.1"/>
    </source>
</evidence>